<evidence type="ECO:0000313" key="3">
    <source>
        <dbReference type="Proteomes" id="UP000175707"/>
    </source>
</evidence>
<dbReference type="SUPFAM" id="SSF52980">
    <property type="entry name" value="Restriction endonuclease-like"/>
    <property type="match status" value="1"/>
</dbReference>
<dbReference type="Gene3D" id="3.40.960.10">
    <property type="entry name" value="VSR Endonuclease"/>
    <property type="match status" value="1"/>
</dbReference>
<dbReference type="Pfam" id="PF04480">
    <property type="entry name" value="DUF559"/>
    <property type="match status" value="1"/>
</dbReference>
<reference evidence="2 3" key="1">
    <citation type="submission" date="2016-06" db="EMBL/GenBank/DDBJ databases">
        <title>Gene turnover analysis identifies the evolutionary adaptation of the extremophile Acidithiobacillus caldus.</title>
        <authorList>
            <person name="Zhang X."/>
        </authorList>
    </citation>
    <scope>NUCLEOTIDE SEQUENCE [LARGE SCALE GENOMIC DNA]</scope>
    <source>
        <strain evidence="2 3">S1</strain>
    </source>
</reference>
<organism evidence="2 3">
    <name type="scientific">Acidithiobacillus caldus</name>
    <dbReference type="NCBI Taxonomy" id="33059"/>
    <lineage>
        <taxon>Bacteria</taxon>
        <taxon>Pseudomonadati</taxon>
        <taxon>Pseudomonadota</taxon>
        <taxon>Acidithiobacillia</taxon>
        <taxon>Acidithiobacillales</taxon>
        <taxon>Acidithiobacillaceae</taxon>
        <taxon>Acidithiobacillus</taxon>
    </lineage>
</organism>
<name>A0A1E7Z0C3_9PROT</name>
<dbReference type="Proteomes" id="UP000175707">
    <property type="component" value="Unassembled WGS sequence"/>
</dbReference>
<gene>
    <name evidence="2" type="ORF">BAE30_02795</name>
</gene>
<comment type="caution">
    <text evidence="2">The sequence shown here is derived from an EMBL/GenBank/DDBJ whole genome shotgun (WGS) entry which is preliminary data.</text>
</comment>
<protein>
    <recommendedName>
        <fullName evidence="1">DUF559 domain-containing protein</fullName>
    </recommendedName>
</protein>
<proteinExistence type="predicted"/>
<feature type="domain" description="DUF559" evidence="1">
    <location>
        <begin position="66"/>
        <end position="135"/>
    </location>
</feature>
<dbReference type="InterPro" id="IPR011335">
    <property type="entry name" value="Restrct_endonuc-II-like"/>
</dbReference>
<sequence length="141" mass="16520">MAKLRLSDLPPELQARLLQGHSELLKSKRVRRLGSTTSPCAETLGNALESRYPDRMVREYRPISNRRFRIDFAFPAEKIAIEFDGYRFHGFSRAGFRDGLKRQNLLTVQGWRFLRYSYSDVRNHLPDILDQVDTLLRIHSN</sequence>
<accession>A0A1E7Z0C3</accession>
<evidence type="ECO:0000313" key="2">
    <source>
        <dbReference type="EMBL" id="OFC62164.1"/>
    </source>
</evidence>
<dbReference type="AlphaFoldDB" id="A0A1E7Z0C3"/>
<dbReference type="EMBL" id="LZYH01000280">
    <property type="protein sequence ID" value="OFC62164.1"/>
    <property type="molecule type" value="Genomic_DNA"/>
</dbReference>
<evidence type="ECO:0000259" key="1">
    <source>
        <dbReference type="Pfam" id="PF04480"/>
    </source>
</evidence>
<dbReference type="RefSeq" id="WP_070122049.1">
    <property type="nucleotide sequence ID" value="NZ_LZYE01000162.1"/>
</dbReference>
<dbReference type="InterPro" id="IPR007569">
    <property type="entry name" value="DUF559"/>
</dbReference>